<evidence type="ECO:0008006" key="4">
    <source>
        <dbReference type="Google" id="ProtNLM"/>
    </source>
</evidence>
<dbReference type="InterPro" id="IPR036742">
    <property type="entry name" value="ATP_synth_F1_esu_sf_mt"/>
</dbReference>
<dbReference type="GO" id="GO:0005743">
    <property type="term" value="C:mitochondrial inner membrane"/>
    <property type="evidence" value="ECO:0007669"/>
    <property type="project" value="InterPro"/>
</dbReference>
<dbReference type="SUPFAM" id="SSF48690">
    <property type="entry name" value="Epsilon subunit of mitochondrial F1F0-ATP synthase"/>
    <property type="match status" value="1"/>
</dbReference>
<proteinExistence type="inferred from homology"/>
<dbReference type="CDD" id="cd12153">
    <property type="entry name" value="F1-ATPase_epsilon"/>
    <property type="match status" value="1"/>
</dbReference>
<dbReference type="GO" id="GO:0045259">
    <property type="term" value="C:proton-transporting ATP synthase complex"/>
    <property type="evidence" value="ECO:0007669"/>
    <property type="project" value="InterPro"/>
</dbReference>
<keyword evidence="3" id="KW-1185">Reference proteome</keyword>
<dbReference type="Proteomes" id="UP001295423">
    <property type="component" value="Unassembled WGS sequence"/>
</dbReference>
<comment type="caution">
    <text evidence="2">The sequence shown here is derived from an EMBL/GenBank/DDBJ whole genome shotgun (WGS) entry which is preliminary data.</text>
</comment>
<dbReference type="InterPro" id="IPR006721">
    <property type="entry name" value="ATP_synth_F1_esu_mt"/>
</dbReference>
<name>A0AAD2CMX2_9STRA</name>
<dbReference type="Gene3D" id="1.10.1620.20">
    <property type="entry name" value="ATP synthase, F1 complex, epsilon subunit superfamily, mitochondrial"/>
    <property type="match status" value="1"/>
</dbReference>
<dbReference type="Pfam" id="PF04627">
    <property type="entry name" value="ATP-synt_Eps"/>
    <property type="match status" value="1"/>
</dbReference>
<evidence type="ECO:0000313" key="2">
    <source>
        <dbReference type="EMBL" id="CAJ1939664.1"/>
    </source>
</evidence>
<dbReference type="EMBL" id="CAKOGP040000824">
    <property type="protein sequence ID" value="CAJ1939664.1"/>
    <property type="molecule type" value="Genomic_DNA"/>
</dbReference>
<comment type="similarity">
    <text evidence="1">Belongs to the eukaryotic ATPase epsilon family.</text>
</comment>
<sequence>MSPAPQTTIWRIAGMTYLQYVNRAAGSVRSAVKEPMKSKLAAHGEFSYSAAAWNAGVQGAKTEVTVLGAAGKAT</sequence>
<reference evidence="2" key="1">
    <citation type="submission" date="2023-08" db="EMBL/GenBank/DDBJ databases">
        <authorList>
            <person name="Audoor S."/>
            <person name="Bilcke G."/>
        </authorList>
    </citation>
    <scope>NUCLEOTIDE SEQUENCE</scope>
</reference>
<evidence type="ECO:0000256" key="1">
    <source>
        <dbReference type="ARBA" id="ARBA00009502"/>
    </source>
</evidence>
<dbReference type="PANTHER" id="PTHR12448:SF0">
    <property type="entry name" value="ATP SYNTHASE SUBUNIT EPSILON, MITOCHONDRIAL"/>
    <property type="match status" value="1"/>
</dbReference>
<gene>
    <name evidence="2" type="ORF">CYCCA115_LOCUS6686</name>
</gene>
<organism evidence="2 3">
    <name type="scientific">Cylindrotheca closterium</name>
    <dbReference type="NCBI Taxonomy" id="2856"/>
    <lineage>
        <taxon>Eukaryota</taxon>
        <taxon>Sar</taxon>
        <taxon>Stramenopiles</taxon>
        <taxon>Ochrophyta</taxon>
        <taxon>Bacillariophyta</taxon>
        <taxon>Bacillariophyceae</taxon>
        <taxon>Bacillariophycidae</taxon>
        <taxon>Bacillariales</taxon>
        <taxon>Bacillariaceae</taxon>
        <taxon>Cylindrotheca</taxon>
    </lineage>
</organism>
<dbReference type="GO" id="GO:0046933">
    <property type="term" value="F:proton-transporting ATP synthase activity, rotational mechanism"/>
    <property type="evidence" value="ECO:0007669"/>
    <property type="project" value="InterPro"/>
</dbReference>
<protein>
    <recommendedName>
        <fullName evidence="4">ATP synthase subunit epsilon, mitochondrial</fullName>
    </recommendedName>
</protein>
<dbReference type="GO" id="GO:0042776">
    <property type="term" value="P:proton motive force-driven mitochondrial ATP synthesis"/>
    <property type="evidence" value="ECO:0007669"/>
    <property type="project" value="TreeGrafter"/>
</dbReference>
<dbReference type="PANTHER" id="PTHR12448">
    <property type="entry name" value="ATP SYNTHASE EPSILON CHAIN, MITOCHONDRIAL"/>
    <property type="match status" value="1"/>
</dbReference>
<dbReference type="AlphaFoldDB" id="A0AAD2CMX2"/>
<accession>A0AAD2CMX2</accession>
<evidence type="ECO:0000313" key="3">
    <source>
        <dbReference type="Proteomes" id="UP001295423"/>
    </source>
</evidence>